<dbReference type="InterPro" id="IPR016095">
    <property type="entry name" value="Ribosomal_uL1_3-a/b-sand"/>
</dbReference>
<dbReference type="RefSeq" id="WP_311690009.1">
    <property type="nucleotide sequence ID" value="NZ_JAVRHL010000002.1"/>
</dbReference>
<comment type="function">
    <text evidence="9">Binds directly to 23S rRNA. The L1 stalk is quite mobile in the ribosome, and is involved in E site tRNA release.</text>
</comment>
<evidence type="ECO:0000256" key="5">
    <source>
        <dbReference type="ARBA" id="ARBA00022884"/>
    </source>
</evidence>
<evidence type="ECO:0000256" key="8">
    <source>
        <dbReference type="ARBA" id="ARBA00035241"/>
    </source>
</evidence>
<evidence type="ECO:0000256" key="9">
    <source>
        <dbReference type="HAMAP-Rule" id="MF_01318"/>
    </source>
</evidence>
<reference evidence="11 12" key="1">
    <citation type="submission" date="2023-09" db="EMBL/GenBank/DDBJ databases">
        <authorList>
            <person name="Rey-Velasco X."/>
        </authorList>
    </citation>
    <scope>NUCLEOTIDE SEQUENCE [LARGE SCALE GENOMIC DNA]</scope>
    <source>
        <strain evidence="11 12">F158</strain>
    </source>
</reference>
<keyword evidence="9" id="KW-0820">tRNA-binding</keyword>
<evidence type="ECO:0000256" key="7">
    <source>
        <dbReference type="ARBA" id="ARBA00023274"/>
    </source>
</evidence>
<dbReference type="PROSITE" id="PS01199">
    <property type="entry name" value="RIBOSOMAL_L1"/>
    <property type="match status" value="1"/>
</dbReference>
<dbReference type="SUPFAM" id="SSF56808">
    <property type="entry name" value="Ribosomal protein L1"/>
    <property type="match status" value="1"/>
</dbReference>
<evidence type="ECO:0000256" key="10">
    <source>
        <dbReference type="RuleBase" id="RU000659"/>
    </source>
</evidence>
<keyword evidence="4 9" id="KW-0810">Translation regulation</keyword>
<dbReference type="Proteomes" id="UP001265259">
    <property type="component" value="Unassembled WGS sequence"/>
</dbReference>
<keyword evidence="6 9" id="KW-0689">Ribosomal protein</keyword>
<protein>
    <recommendedName>
        <fullName evidence="8 9">Large ribosomal subunit protein uL1</fullName>
    </recommendedName>
</protein>
<dbReference type="GO" id="GO:0005840">
    <property type="term" value="C:ribosome"/>
    <property type="evidence" value="ECO:0007669"/>
    <property type="project" value="UniProtKB-KW"/>
</dbReference>
<evidence type="ECO:0000256" key="4">
    <source>
        <dbReference type="ARBA" id="ARBA00022845"/>
    </source>
</evidence>
<evidence type="ECO:0000256" key="2">
    <source>
        <dbReference type="ARBA" id="ARBA00022491"/>
    </source>
</evidence>
<dbReference type="InterPro" id="IPR002143">
    <property type="entry name" value="Ribosomal_uL1"/>
</dbReference>
<dbReference type="NCBIfam" id="TIGR01169">
    <property type="entry name" value="rplA_bact"/>
    <property type="match status" value="1"/>
</dbReference>
<organism evidence="11 12">
    <name type="scientific">Tropicimonas omnivorans</name>
    <dbReference type="NCBI Taxonomy" id="3075590"/>
    <lineage>
        <taxon>Bacteria</taxon>
        <taxon>Pseudomonadati</taxon>
        <taxon>Pseudomonadota</taxon>
        <taxon>Alphaproteobacteria</taxon>
        <taxon>Rhodobacterales</taxon>
        <taxon>Roseobacteraceae</taxon>
        <taxon>Tropicimonas</taxon>
    </lineage>
</organism>
<evidence type="ECO:0000256" key="6">
    <source>
        <dbReference type="ARBA" id="ARBA00022980"/>
    </source>
</evidence>
<sequence length="240" mass="24748">MAKIGKRTRAARESVAGKENIAVEEAVSIVKSNASAKFDETIEIAVNLGVDPRHADQMVRGKVSLPNGTGKEVRVAVFARGDKAEQATAAGADIVGAEDLMESIQGGKIDFDRCIATPDMMPIVGRLGKILGPRNLMPNPKVGTVTPDVAAAVEAAKGGEVQFKVEKAGVVHAGIGKASFDEAKLIENVRAFVDAVAKAKPAGAKGSYMQRVSLSSTMGPGVSVDISSALAAPEQATAAE</sequence>
<keyword evidence="7 9" id="KW-0687">Ribonucleoprotein</keyword>
<keyword evidence="12" id="KW-1185">Reference proteome</keyword>
<proteinExistence type="inferred from homology"/>
<dbReference type="PIRSF" id="PIRSF002155">
    <property type="entry name" value="Ribosomal_L1"/>
    <property type="match status" value="1"/>
</dbReference>
<evidence type="ECO:0000256" key="1">
    <source>
        <dbReference type="ARBA" id="ARBA00010531"/>
    </source>
</evidence>
<keyword evidence="2 9" id="KW-0678">Repressor</keyword>
<gene>
    <name evidence="9 11" type="primary">rplA</name>
    <name evidence="11" type="ORF">RM543_06045</name>
</gene>
<dbReference type="CDD" id="cd00403">
    <property type="entry name" value="Ribosomal_L1"/>
    <property type="match status" value="1"/>
</dbReference>
<dbReference type="PANTHER" id="PTHR36427">
    <property type="entry name" value="54S RIBOSOMAL PROTEIN L1, MITOCHONDRIAL"/>
    <property type="match status" value="1"/>
</dbReference>
<dbReference type="InterPro" id="IPR028364">
    <property type="entry name" value="Ribosomal_uL1/biogenesis"/>
</dbReference>
<accession>A0ABU3DET9</accession>
<dbReference type="HAMAP" id="MF_01318_B">
    <property type="entry name" value="Ribosomal_uL1_B"/>
    <property type="match status" value="1"/>
</dbReference>
<keyword evidence="3 9" id="KW-0699">rRNA-binding</keyword>
<dbReference type="Gene3D" id="3.30.190.20">
    <property type="match status" value="1"/>
</dbReference>
<evidence type="ECO:0000256" key="3">
    <source>
        <dbReference type="ARBA" id="ARBA00022730"/>
    </source>
</evidence>
<dbReference type="InterPro" id="IPR023673">
    <property type="entry name" value="Ribosomal_uL1_CS"/>
</dbReference>
<comment type="subunit">
    <text evidence="9">Part of the 50S ribosomal subunit.</text>
</comment>
<name>A0ABU3DET9_9RHOB</name>
<dbReference type="Gene3D" id="3.40.50.790">
    <property type="match status" value="1"/>
</dbReference>
<evidence type="ECO:0000313" key="11">
    <source>
        <dbReference type="EMBL" id="MDT0682237.1"/>
    </source>
</evidence>
<dbReference type="InterPro" id="IPR023674">
    <property type="entry name" value="Ribosomal_uL1-like"/>
</dbReference>
<comment type="similarity">
    <text evidence="1 9 10">Belongs to the universal ribosomal protein uL1 family.</text>
</comment>
<comment type="caution">
    <text evidence="11">The sequence shown here is derived from an EMBL/GenBank/DDBJ whole genome shotgun (WGS) entry which is preliminary data.</text>
</comment>
<dbReference type="EMBL" id="JAVRHL010000002">
    <property type="protein sequence ID" value="MDT0682237.1"/>
    <property type="molecule type" value="Genomic_DNA"/>
</dbReference>
<dbReference type="Pfam" id="PF00687">
    <property type="entry name" value="Ribosomal_L1"/>
    <property type="match status" value="1"/>
</dbReference>
<comment type="function">
    <text evidence="9">Protein L1 is also a translational repressor protein, it controls the translation of the L11 operon by binding to its mRNA.</text>
</comment>
<evidence type="ECO:0000313" key="12">
    <source>
        <dbReference type="Proteomes" id="UP001265259"/>
    </source>
</evidence>
<dbReference type="PANTHER" id="PTHR36427:SF3">
    <property type="entry name" value="LARGE RIBOSOMAL SUBUNIT PROTEIN UL1M"/>
    <property type="match status" value="1"/>
</dbReference>
<dbReference type="InterPro" id="IPR005878">
    <property type="entry name" value="Ribosom_uL1_bac-type"/>
</dbReference>
<keyword evidence="5 9" id="KW-0694">RNA-binding</keyword>